<feature type="compositionally biased region" description="Polar residues" evidence="5">
    <location>
        <begin position="681"/>
        <end position="709"/>
    </location>
</feature>
<accession>A0A0W0CD29</accession>
<protein>
    <submittedName>
        <fullName evidence="7">Protein SAN1</fullName>
    </submittedName>
</protein>
<feature type="compositionally biased region" description="Polar residues" evidence="5">
    <location>
        <begin position="562"/>
        <end position="574"/>
    </location>
</feature>
<feature type="compositionally biased region" description="Polar residues" evidence="5">
    <location>
        <begin position="600"/>
        <end position="629"/>
    </location>
</feature>
<dbReference type="SMART" id="SM01197">
    <property type="entry name" value="FANCL_C"/>
    <property type="match status" value="1"/>
</dbReference>
<organism evidence="7 9">
    <name type="scientific">Candida glabrata</name>
    <name type="common">Yeast</name>
    <name type="synonym">Torulopsis glabrata</name>
    <dbReference type="NCBI Taxonomy" id="5478"/>
    <lineage>
        <taxon>Eukaryota</taxon>
        <taxon>Fungi</taxon>
        <taxon>Dikarya</taxon>
        <taxon>Ascomycota</taxon>
        <taxon>Saccharomycotina</taxon>
        <taxon>Saccharomycetes</taxon>
        <taxon>Saccharomycetales</taxon>
        <taxon>Saccharomycetaceae</taxon>
        <taxon>Nakaseomyces</taxon>
    </lineage>
</organism>
<evidence type="ECO:0000256" key="1">
    <source>
        <dbReference type="ARBA" id="ARBA00022723"/>
    </source>
</evidence>
<dbReference type="EMBL" id="LLZZ01000151">
    <property type="protein sequence ID" value="KTA98823.1"/>
    <property type="molecule type" value="Genomic_DNA"/>
</dbReference>
<keyword evidence="3" id="KW-0862">Zinc</keyword>
<feature type="compositionally biased region" description="Polar residues" evidence="5">
    <location>
        <begin position="375"/>
        <end position="414"/>
    </location>
</feature>
<evidence type="ECO:0000313" key="7">
    <source>
        <dbReference type="EMBL" id="KTA95121.1"/>
    </source>
</evidence>
<dbReference type="VEuPathDB" id="FungiDB:GWK60_E01199"/>
<dbReference type="Pfam" id="PF13639">
    <property type="entry name" value="zf-RING_2"/>
    <property type="match status" value="1"/>
</dbReference>
<feature type="compositionally biased region" description="Basic and acidic residues" evidence="5">
    <location>
        <begin position="630"/>
        <end position="652"/>
    </location>
</feature>
<feature type="compositionally biased region" description="Polar residues" evidence="5">
    <location>
        <begin position="27"/>
        <end position="41"/>
    </location>
</feature>
<feature type="domain" description="RING-type" evidence="6">
    <location>
        <begin position="294"/>
        <end position="318"/>
    </location>
</feature>
<feature type="region of interest" description="Disordered" evidence="5">
    <location>
        <begin position="681"/>
        <end position="717"/>
    </location>
</feature>
<feature type="region of interest" description="Disordered" evidence="5">
    <location>
        <begin position="1"/>
        <end position="41"/>
    </location>
</feature>
<dbReference type="SUPFAM" id="SSF57850">
    <property type="entry name" value="RING/U-box"/>
    <property type="match status" value="1"/>
</dbReference>
<evidence type="ECO:0000256" key="3">
    <source>
        <dbReference type="ARBA" id="ARBA00022833"/>
    </source>
</evidence>
<dbReference type="Gene3D" id="3.30.40.10">
    <property type="entry name" value="Zinc/RING finger domain, C3HC4 (zinc finger)"/>
    <property type="match status" value="1"/>
</dbReference>
<dbReference type="AlphaFoldDB" id="A0A0W0CD29"/>
<evidence type="ECO:0000256" key="5">
    <source>
        <dbReference type="SAM" id="MobiDB-lite"/>
    </source>
</evidence>
<feature type="region of interest" description="Disordered" evidence="5">
    <location>
        <begin position="57"/>
        <end position="88"/>
    </location>
</feature>
<keyword evidence="2 4" id="KW-0863">Zinc-finger</keyword>
<gene>
    <name evidence="8" type="ORF">AO440_000935</name>
    <name evidence="7" type="ORF">AO440_000958</name>
</gene>
<dbReference type="VEuPathDB" id="FungiDB:CAGL0E01441g"/>
<feature type="compositionally biased region" description="Low complexity" evidence="5">
    <location>
        <begin position="548"/>
        <end position="561"/>
    </location>
</feature>
<feature type="compositionally biased region" description="Polar residues" evidence="5">
    <location>
        <begin position="8"/>
        <end position="18"/>
    </location>
</feature>
<evidence type="ECO:0000313" key="9">
    <source>
        <dbReference type="Proteomes" id="UP000054886"/>
    </source>
</evidence>
<dbReference type="InterPro" id="IPR001841">
    <property type="entry name" value="Znf_RING"/>
</dbReference>
<dbReference type="PROSITE" id="PS50089">
    <property type="entry name" value="ZF_RING_2"/>
    <property type="match status" value="1"/>
</dbReference>
<reference evidence="7 9" key="1">
    <citation type="submission" date="2015-10" db="EMBL/GenBank/DDBJ databases">
        <title>Draft genomes sequences of Candida glabrata isolates 1A, 1B, 2A, 2B, 3A and 3B.</title>
        <authorList>
            <person name="Haavelsrud O.E."/>
            <person name="Gaustad P."/>
        </authorList>
    </citation>
    <scope>NUCLEOTIDE SEQUENCE [LARGE SCALE GENOMIC DNA]</scope>
    <source>
        <strain evidence="7">910700640</strain>
    </source>
</reference>
<feature type="region of interest" description="Disordered" evidence="5">
    <location>
        <begin position="534"/>
        <end position="666"/>
    </location>
</feature>
<sequence>MENQQQQDNSPPNDGSRSNNDDGRNATAGNTENSDNNVPRSNVTVRIQYQYFTPQGLADASNGTVDPAATQEGGNGSQAHVQGSNTLPLPAGVNGLPAAMPFGNAVDSPDLILSFQDVPLTSPDRLNSFITIAAELAMRRFQNMLNRPKGITNEAFKELPVIKIEELPDKTETTCSICYDKFVDEPEDTAENSKKRKHESNSNEDGMDDITGEGKIPRTGSNTPSSLMAATGISDNNNERTTISSILNPQSESDSSQSHESTHNAFIENTEGQDQAQATQEQNPEYLHSPVKIPCGHIFGRSCLYEWTRLENSCPLCRKKIAEQTEEEEQRENNENTSNMEAFEAIRRMLYNTTGQGNATEGQNNNNPNEANGQVGVNSDATADGAANQNNISQATENSTQGGINLQTGELNDANSTNTNTNSPNNNNVTVSRTSIIFLRPMNPGEAPQGSQNVNTQALGNSIPFPPSPGLGTTDPAQNANGAQPPRPLTFRTPMQIQWLPITFINPGLANGEQGPPEQNSRLRSLFDQIFSTSGSAGTVDDAPNTRSNSSSENNDASGSSTAGSNEVDQSTANPDRVTSPRRSFFNAMSRFADRLRPSGRSNANQAFTGSSNAEHANDSQSGNGTSGSRLRDTIARALKERRQRQETERQQAGELFASGVGSYRNPTGNVVTFPINSEASFNQGASTSNEPIEGSTNQTENDQDSNGNNDRDDQAN</sequence>
<feature type="compositionally biased region" description="Low complexity" evidence="5">
    <location>
        <begin position="355"/>
        <end position="374"/>
    </location>
</feature>
<feature type="region of interest" description="Disordered" evidence="5">
    <location>
        <begin position="355"/>
        <end position="429"/>
    </location>
</feature>
<evidence type="ECO:0000313" key="8">
    <source>
        <dbReference type="EMBL" id="KTA98823.1"/>
    </source>
</evidence>
<dbReference type="PANTHER" id="PTHR15710">
    <property type="entry name" value="E3 UBIQUITIN-PROTEIN LIGASE PRAJA"/>
    <property type="match status" value="1"/>
</dbReference>
<feature type="compositionally biased region" description="Polar residues" evidence="5">
    <location>
        <begin position="77"/>
        <end position="87"/>
    </location>
</feature>
<dbReference type="VEuPathDB" id="FungiDB:B1J91_E01441g"/>
<proteinExistence type="predicted"/>
<evidence type="ECO:0000256" key="2">
    <source>
        <dbReference type="ARBA" id="ARBA00022771"/>
    </source>
</evidence>
<evidence type="ECO:0000259" key="6">
    <source>
        <dbReference type="PROSITE" id="PS50089"/>
    </source>
</evidence>
<dbReference type="GO" id="GO:0008270">
    <property type="term" value="F:zinc ion binding"/>
    <property type="evidence" value="ECO:0007669"/>
    <property type="project" value="UniProtKB-KW"/>
</dbReference>
<evidence type="ECO:0000256" key="4">
    <source>
        <dbReference type="PROSITE-ProRule" id="PRU00175"/>
    </source>
</evidence>
<keyword evidence="1" id="KW-0479">Metal-binding</keyword>
<comment type="caution">
    <text evidence="7">The sequence shown here is derived from an EMBL/GenBank/DDBJ whole genome shotgun (WGS) entry which is preliminary data.</text>
</comment>
<feature type="compositionally biased region" description="Polar residues" evidence="5">
    <location>
        <begin position="219"/>
        <end position="240"/>
    </location>
</feature>
<dbReference type="InterPro" id="IPR013083">
    <property type="entry name" value="Znf_RING/FYVE/PHD"/>
</dbReference>
<feature type="compositionally biased region" description="Polar residues" evidence="5">
    <location>
        <begin position="449"/>
        <end position="460"/>
    </location>
</feature>
<feature type="region of interest" description="Disordered" evidence="5">
    <location>
        <begin position="186"/>
        <end position="240"/>
    </location>
</feature>
<dbReference type="VEuPathDB" id="FungiDB:GVI51_E01199"/>
<name>A0A0W0CD29_CANGB</name>
<feature type="region of interest" description="Disordered" evidence="5">
    <location>
        <begin position="445"/>
        <end position="490"/>
    </location>
</feature>
<dbReference type="Proteomes" id="UP000054886">
    <property type="component" value="Unassembled WGS sequence"/>
</dbReference>
<feature type="compositionally biased region" description="Low complexity" evidence="5">
    <location>
        <begin position="415"/>
        <end position="429"/>
    </location>
</feature>
<dbReference type="EMBL" id="LLZZ01000191">
    <property type="protein sequence ID" value="KTA95121.1"/>
    <property type="molecule type" value="Genomic_DNA"/>
</dbReference>